<evidence type="ECO:0000256" key="14">
    <source>
        <dbReference type="ARBA" id="ARBA00049057"/>
    </source>
</evidence>
<dbReference type="EMBL" id="AZFA01000001">
    <property type="protein sequence ID" value="KRL68417.1"/>
    <property type="molecule type" value="Genomic_DNA"/>
</dbReference>
<dbReference type="GO" id="GO:0046084">
    <property type="term" value="P:adenine biosynthetic process"/>
    <property type="evidence" value="ECO:0007669"/>
    <property type="project" value="TreeGrafter"/>
</dbReference>
<evidence type="ECO:0000259" key="17">
    <source>
        <dbReference type="Pfam" id="PF02769"/>
    </source>
</evidence>
<accession>A0A0R1SGR3</accession>
<dbReference type="PATRIC" id="fig|1423815.3.peg.115"/>
<dbReference type="SUPFAM" id="SSF55326">
    <property type="entry name" value="PurM N-terminal domain-like"/>
    <property type="match status" value="1"/>
</dbReference>
<dbReference type="eggNOG" id="COG0150">
    <property type="taxonomic scope" value="Bacteria"/>
</dbReference>
<gene>
    <name evidence="15" type="primary">purM</name>
    <name evidence="18" type="ORF">FC27_GL000114</name>
</gene>
<feature type="domain" description="PurM-like N-terminal" evidence="16">
    <location>
        <begin position="53"/>
        <end position="157"/>
    </location>
</feature>
<dbReference type="Pfam" id="PF02769">
    <property type="entry name" value="AIRS_C"/>
    <property type="match status" value="1"/>
</dbReference>
<dbReference type="RefSeq" id="WP_010623636.1">
    <property type="nucleotide sequence ID" value="NZ_AZFA01000001.1"/>
</dbReference>
<dbReference type="SUPFAM" id="SSF56042">
    <property type="entry name" value="PurM C-terminal domain-like"/>
    <property type="match status" value="1"/>
</dbReference>
<proteinExistence type="inferred from homology"/>
<dbReference type="GO" id="GO:0004641">
    <property type="term" value="F:phosphoribosylformylglycinamidine cyclo-ligase activity"/>
    <property type="evidence" value="ECO:0007669"/>
    <property type="project" value="UniProtKB-UniRule"/>
</dbReference>
<dbReference type="Gene3D" id="3.30.1330.10">
    <property type="entry name" value="PurM-like, N-terminal domain"/>
    <property type="match status" value="1"/>
</dbReference>
<evidence type="ECO:0000256" key="8">
    <source>
        <dbReference type="ARBA" id="ARBA00022741"/>
    </source>
</evidence>
<protein>
    <recommendedName>
        <fullName evidence="5 15">Phosphoribosylformylglycinamidine cyclo-ligase</fullName>
        <ecNumber evidence="4 15">6.3.3.1</ecNumber>
    </recommendedName>
    <alternativeName>
        <fullName evidence="12 15">AIR synthase</fullName>
    </alternativeName>
    <alternativeName>
        <fullName evidence="13 15">AIRS</fullName>
    </alternativeName>
    <alternativeName>
        <fullName evidence="11 15">Phosphoribosyl-aminoimidazole synthetase</fullName>
    </alternativeName>
</protein>
<keyword evidence="19" id="KW-1185">Reference proteome</keyword>
<evidence type="ECO:0000256" key="6">
    <source>
        <dbReference type="ARBA" id="ARBA00022490"/>
    </source>
</evidence>
<dbReference type="InterPro" id="IPR036921">
    <property type="entry name" value="PurM-like_N_sf"/>
</dbReference>
<evidence type="ECO:0000259" key="16">
    <source>
        <dbReference type="Pfam" id="PF00586"/>
    </source>
</evidence>
<evidence type="ECO:0000256" key="13">
    <source>
        <dbReference type="ARBA" id="ARBA00033093"/>
    </source>
</evidence>
<dbReference type="AlphaFoldDB" id="A0A0R1SGR3"/>
<evidence type="ECO:0000256" key="12">
    <source>
        <dbReference type="ARBA" id="ARBA00032931"/>
    </source>
</evidence>
<comment type="subcellular location">
    <subcellularLocation>
        <location evidence="1 15">Cytoplasm</location>
    </subcellularLocation>
</comment>
<dbReference type="NCBIfam" id="TIGR00878">
    <property type="entry name" value="purM"/>
    <property type="match status" value="1"/>
</dbReference>
<feature type="domain" description="PurM-like C-terminal" evidence="17">
    <location>
        <begin position="170"/>
        <end position="334"/>
    </location>
</feature>
<evidence type="ECO:0000256" key="4">
    <source>
        <dbReference type="ARBA" id="ARBA00013047"/>
    </source>
</evidence>
<dbReference type="EC" id="6.3.3.1" evidence="4 15"/>
<dbReference type="HAMAP" id="MF_00741">
    <property type="entry name" value="AIRS"/>
    <property type="match status" value="1"/>
</dbReference>
<comment type="catalytic activity">
    <reaction evidence="14 15">
        <text>2-formamido-N(1)-(5-O-phospho-beta-D-ribosyl)acetamidine + ATP = 5-amino-1-(5-phospho-beta-D-ribosyl)imidazole + ADP + phosphate + H(+)</text>
        <dbReference type="Rhea" id="RHEA:23032"/>
        <dbReference type="ChEBI" id="CHEBI:15378"/>
        <dbReference type="ChEBI" id="CHEBI:30616"/>
        <dbReference type="ChEBI" id="CHEBI:43474"/>
        <dbReference type="ChEBI" id="CHEBI:137981"/>
        <dbReference type="ChEBI" id="CHEBI:147287"/>
        <dbReference type="ChEBI" id="CHEBI:456216"/>
        <dbReference type="EC" id="6.3.3.1"/>
    </reaction>
</comment>
<evidence type="ECO:0000256" key="5">
    <source>
        <dbReference type="ARBA" id="ARBA00020367"/>
    </source>
</evidence>
<evidence type="ECO:0000256" key="7">
    <source>
        <dbReference type="ARBA" id="ARBA00022598"/>
    </source>
</evidence>
<keyword evidence="8 15" id="KW-0547">Nucleotide-binding</keyword>
<evidence type="ECO:0000256" key="2">
    <source>
        <dbReference type="ARBA" id="ARBA00004686"/>
    </source>
</evidence>
<dbReference type="GO" id="GO:0005524">
    <property type="term" value="F:ATP binding"/>
    <property type="evidence" value="ECO:0007669"/>
    <property type="project" value="UniProtKB-KW"/>
</dbReference>
<dbReference type="Pfam" id="PF00586">
    <property type="entry name" value="AIRS"/>
    <property type="match status" value="1"/>
</dbReference>
<evidence type="ECO:0000256" key="15">
    <source>
        <dbReference type="HAMAP-Rule" id="MF_00741"/>
    </source>
</evidence>
<dbReference type="CDD" id="cd02196">
    <property type="entry name" value="PurM"/>
    <property type="match status" value="1"/>
</dbReference>
<comment type="similarity">
    <text evidence="3 15">Belongs to the AIR synthase family.</text>
</comment>
<dbReference type="GO" id="GO:0006189">
    <property type="term" value="P:'de novo' IMP biosynthetic process"/>
    <property type="evidence" value="ECO:0007669"/>
    <property type="project" value="UniProtKB-UniRule"/>
</dbReference>
<dbReference type="InterPro" id="IPR016188">
    <property type="entry name" value="PurM-like_N"/>
</dbReference>
<keyword evidence="10 15" id="KW-0067">ATP-binding</keyword>
<dbReference type="PANTHER" id="PTHR10520:SF12">
    <property type="entry name" value="TRIFUNCTIONAL PURINE BIOSYNTHETIC PROTEIN ADENOSINE-3"/>
    <property type="match status" value="1"/>
</dbReference>
<dbReference type="InterPro" id="IPR036676">
    <property type="entry name" value="PurM-like_C_sf"/>
</dbReference>
<evidence type="ECO:0000256" key="9">
    <source>
        <dbReference type="ARBA" id="ARBA00022755"/>
    </source>
</evidence>
<evidence type="ECO:0000256" key="11">
    <source>
        <dbReference type="ARBA" id="ARBA00031908"/>
    </source>
</evidence>
<dbReference type="GO" id="GO:0005829">
    <property type="term" value="C:cytosol"/>
    <property type="evidence" value="ECO:0007669"/>
    <property type="project" value="TreeGrafter"/>
</dbReference>
<dbReference type="InterPro" id="IPR004733">
    <property type="entry name" value="PurM_cligase"/>
</dbReference>
<comment type="pathway">
    <text evidence="2 15">Purine metabolism; IMP biosynthesis via de novo pathway; 5-amino-1-(5-phospho-D-ribosyl)imidazole from N(2)-formyl-N(1)-(5-phospho-D-ribosyl)glycinamide: step 2/2.</text>
</comment>
<keyword evidence="7 15" id="KW-0436">Ligase</keyword>
<dbReference type="STRING" id="1423815.FC27_GL000114"/>
<dbReference type="OrthoDB" id="9802507at2"/>
<name>A0A0R1SGR3_9LACO</name>
<evidence type="ECO:0000313" key="19">
    <source>
        <dbReference type="Proteomes" id="UP000051647"/>
    </source>
</evidence>
<evidence type="ECO:0000313" key="18">
    <source>
        <dbReference type="EMBL" id="KRL68417.1"/>
    </source>
</evidence>
<evidence type="ECO:0000256" key="10">
    <source>
        <dbReference type="ARBA" id="ARBA00022840"/>
    </source>
</evidence>
<dbReference type="UniPathway" id="UPA00074">
    <property type="reaction ID" value="UER00129"/>
</dbReference>
<dbReference type="InterPro" id="IPR010918">
    <property type="entry name" value="PurM-like_C_dom"/>
</dbReference>
<evidence type="ECO:0000256" key="1">
    <source>
        <dbReference type="ARBA" id="ARBA00004496"/>
    </source>
</evidence>
<dbReference type="GO" id="GO:0004637">
    <property type="term" value="F:phosphoribosylamine-glycine ligase activity"/>
    <property type="evidence" value="ECO:0007669"/>
    <property type="project" value="TreeGrafter"/>
</dbReference>
<dbReference type="FunFam" id="3.90.650.10:FF:000011">
    <property type="entry name" value="Phosphoribosylformylglycinamidine cyclo-ligase"/>
    <property type="match status" value="1"/>
</dbReference>
<organism evidence="18 19">
    <name type="scientific">Companilactobacillus versmoldensis DSM 14857 = KCTC 3814</name>
    <dbReference type="NCBI Taxonomy" id="1423815"/>
    <lineage>
        <taxon>Bacteria</taxon>
        <taxon>Bacillati</taxon>
        <taxon>Bacillota</taxon>
        <taxon>Bacilli</taxon>
        <taxon>Lactobacillales</taxon>
        <taxon>Lactobacillaceae</taxon>
        <taxon>Companilactobacillus</taxon>
    </lineage>
</organism>
<keyword evidence="6 15" id="KW-0963">Cytoplasm</keyword>
<sequence length="344" mass="37973">MVNPYEAAGVNVNSGYEVSNFVKSNLAKDKAKSSNIGNFGGVYEIPEGYRHPVLVSGNDGVGTKLLLSIEGKKYDTVGIDCVAMCVNDLLAQGAKPQYFLDYIATGKIDSKIKKVLKGILFGCELGQVDLVGGETAEMPDMYSEADYDLAGFAVGIAEKDDLLVKEQVNSGDTLIGIRSSGLHSNGFSLIRKIFFKDNHFNYETHLEEYPDERLGDLLLEPTRIYTQEIVPLLDDKLVNGISHITGGGFYENIPRMLPDDLAASIDLDTWELPEIFKLVQKYGQLELADRYHIFNMGVGMILAVDPKNVSNVLKKLNTHERQAFEIGEVVKRQDQPLMLEGGNL</sequence>
<reference evidence="18 19" key="1">
    <citation type="journal article" date="2015" name="Genome Announc.">
        <title>Expanding the biotechnology potential of lactobacilli through comparative genomics of 213 strains and associated genera.</title>
        <authorList>
            <person name="Sun Z."/>
            <person name="Harris H.M."/>
            <person name="McCann A."/>
            <person name="Guo C."/>
            <person name="Argimon S."/>
            <person name="Zhang W."/>
            <person name="Yang X."/>
            <person name="Jeffery I.B."/>
            <person name="Cooney J.C."/>
            <person name="Kagawa T.F."/>
            <person name="Liu W."/>
            <person name="Song Y."/>
            <person name="Salvetti E."/>
            <person name="Wrobel A."/>
            <person name="Rasinkangas P."/>
            <person name="Parkhill J."/>
            <person name="Rea M.C."/>
            <person name="O'Sullivan O."/>
            <person name="Ritari J."/>
            <person name="Douillard F.P."/>
            <person name="Paul Ross R."/>
            <person name="Yang R."/>
            <person name="Briner A.E."/>
            <person name="Felis G.E."/>
            <person name="de Vos W.M."/>
            <person name="Barrangou R."/>
            <person name="Klaenhammer T.R."/>
            <person name="Caufield P.W."/>
            <person name="Cui Y."/>
            <person name="Zhang H."/>
            <person name="O'Toole P.W."/>
        </authorList>
    </citation>
    <scope>NUCLEOTIDE SEQUENCE [LARGE SCALE GENOMIC DNA]</scope>
    <source>
        <strain evidence="18 19">DSM 14857</strain>
    </source>
</reference>
<dbReference type="Gene3D" id="3.90.650.10">
    <property type="entry name" value="PurM-like C-terminal domain"/>
    <property type="match status" value="1"/>
</dbReference>
<keyword evidence="9 15" id="KW-0658">Purine biosynthesis</keyword>
<evidence type="ECO:0000256" key="3">
    <source>
        <dbReference type="ARBA" id="ARBA00010280"/>
    </source>
</evidence>
<dbReference type="PANTHER" id="PTHR10520">
    <property type="entry name" value="TRIFUNCTIONAL PURINE BIOSYNTHETIC PROTEIN ADENOSINE-3-RELATED"/>
    <property type="match status" value="1"/>
</dbReference>
<comment type="caution">
    <text evidence="18">The sequence shown here is derived from an EMBL/GenBank/DDBJ whole genome shotgun (WGS) entry which is preliminary data.</text>
</comment>
<dbReference type="Proteomes" id="UP000051647">
    <property type="component" value="Unassembled WGS sequence"/>
</dbReference>